<reference evidence="2" key="1">
    <citation type="submission" date="2021-01" db="EMBL/GenBank/DDBJ databases">
        <authorList>
            <consortium name="Genoscope - CEA"/>
            <person name="William W."/>
        </authorList>
    </citation>
    <scope>NUCLEOTIDE SEQUENCE</scope>
</reference>
<dbReference type="Proteomes" id="UP001295469">
    <property type="component" value="Chromosome A02"/>
</dbReference>
<gene>
    <name evidence="2" type="ORF">DARMORV10_A02P07950.1</name>
</gene>
<dbReference type="SUPFAM" id="SSF54928">
    <property type="entry name" value="RNA-binding domain, RBD"/>
    <property type="match status" value="1"/>
</dbReference>
<feature type="compositionally biased region" description="Polar residues" evidence="1">
    <location>
        <begin position="65"/>
        <end position="80"/>
    </location>
</feature>
<protein>
    <submittedName>
        <fullName evidence="2">(rape) hypothetical protein</fullName>
    </submittedName>
</protein>
<dbReference type="InterPro" id="IPR035979">
    <property type="entry name" value="RBD_domain_sf"/>
</dbReference>
<accession>A0A816WQN6</accession>
<feature type="compositionally biased region" description="Basic and acidic residues" evidence="1">
    <location>
        <begin position="51"/>
        <end position="64"/>
    </location>
</feature>
<dbReference type="AlphaFoldDB" id="A0A816WQN6"/>
<feature type="region of interest" description="Disordered" evidence="1">
    <location>
        <begin position="50"/>
        <end position="85"/>
    </location>
</feature>
<evidence type="ECO:0000256" key="1">
    <source>
        <dbReference type="SAM" id="MobiDB-lite"/>
    </source>
</evidence>
<dbReference type="GO" id="GO:0003676">
    <property type="term" value="F:nucleic acid binding"/>
    <property type="evidence" value="ECO:0007669"/>
    <property type="project" value="InterPro"/>
</dbReference>
<evidence type="ECO:0000313" key="2">
    <source>
        <dbReference type="EMBL" id="CAF2137212.1"/>
    </source>
</evidence>
<dbReference type="EMBL" id="HG994356">
    <property type="protein sequence ID" value="CAF2137212.1"/>
    <property type="molecule type" value="Genomic_DNA"/>
</dbReference>
<sequence length="126" mass="14010">MGLVKGDVGRKKLKKHGGVRLHVGGLGESVGRDDLLKIFSSMGSVEACSKSTEDLAYESREEPRVNSNGDGEFSNSNQNDGGMKQRDHSCSAVVLRLRQSMWIEPFCTSYSSYYTIREKTKSRLMN</sequence>
<name>A0A816WQN6_BRANA</name>
<proteinExistence type="predicted"/>
<organism evidence="2">
    <name type="scientific">Brassica napus</name>
    <name type="common">Rape</name>
    <dbReference type="NCBI Taxonomy" id="3708"/>
    <lineage>
        <taxon>Eukaryota</taxon>
        <taxon>Viridiplantae</taxon>
        <taxon>Streptophyta</taxon>
        <taxon>Embryophyta</taxon>
        <taxon>Tracheophyta</taxon>
        <taxon>Spermatophyta</taxon>
        <taxon>Magnoliopsida</taxon>
        <taxon>eudicotyledons</taxon>
        <taxon>Gunneridae</taxon>
        <taxon>Pentapetalae</taxon>
        <taxon>rosids</taxon>
        <taxon>malvids</taxon>
        <taxon>Brassicales</taxon>
        <taxon>Brassicaceae</taxon>
        <taxon>Brassiceae</taxon>
        <taxon>Brassica</taxon>
    </lineage>
</organism>